<keyword evidence="6" id="KW-0328">Glycosyltransferase</keyword>
<keyword evidence="8 14" id="KW-0812">Transmembrane</keyword>
<dbReference type="GO" id="GO:0016020">
    <property type="term" value="C:membrane"/>
    <property type="evidence" value="ECO:0007669"/>
    <property type="project" value="InterPro"/>
</dbReference>
<evidence type="ECO:0000256" key="9">
    <source>
        <dbReference type="ARBA" id="ARBA00022723"/>
    </source>
</evidence>
<dbReference type="GO" id="GO:0012505">
    <property type="term" value="C:endomembrane system"/>
    <property type="evidence" value="ECO:0007669"/>
    <property type="project" value="UniProtKB-SubCell"/>
</dbReference>
<evidence type="ECO:0000256" key="7">
    <source>
        <dbReference type="ARBA" id="ARBA00022679"/>
    </source>
</evidence>
<comment type="pathway">
    <text evidence="4">Protein modification; protein glycosylation.</text>
</comment>
<feature type="transmembrane region" description="Helical" evidence="14">
    <location>
        <begin position="195"/>
        <end position="214"/>
    </location>
</feature>
<feature type="domain" description="Oligosaccharyl transferase STT3 N-terminal" evidence="15">
    <location>
        <begin position="71"/>
        <end position="251"/>
    </location>
</feature>
<dbReference type="InterPro" id="IPR003674">
    <property type="entry name" value="Oligo_trans_STT3"/>
</dbReference>
<comment type="caution">
    <text evidence="16">The sequence shown here is derived from an EMBL/GenBank/DDBJ whole genome shotgun (WGS) entry which is preliminary data.</text>
</comment>
<comment type="subcellular location">
    <subcellularLocation>
        <location evidence="3">Endomembrane system</location>
        <topology evidence="3">Multi-pass membrane protein</topology>
    </subcellularLocation>
</comment>
<dbReference type="Pfam" id="PF02516">
    <property type="entry name" value="STT3"/>
    <property type="match status" value="1"/>
</dbReference>
<evidence type="ECO:0000256" key="2">
    <source>
        <dbReference type="ARBA" id="ARBA00001946"/>
    </source>
</evidence>
<evidence type="ECO:0000256" key="11">
    <source>
        <dbReference type="ARBA" id="ARBA00022989"/>
    </source>
</evidence>
<keyword evidence="13" id="KW-0464">Manganese</keyword>
<gene>
    <name evidence="16" type="ORF">S06H3_27474</name>
</gene>
<evidence type="ECO:0000259" key="15">
    <source>
        <dbReference type="Pfam" id="PF02516"/>
    </source>
</evidence>
<evidence type="ECO:0000256" key="4">
    <source>
        <dbReference type="ARBA" id="ARBA00004922"/>
    </source>
</evidence>
<name>X1NRF4_9ZZZZ</name>
<sequence length="262" mass="28095">MLVGYLLALMAFTTSVLLIPGEKYDTLTTSDSGWVYDVAAEIDQTNALAENNRLSHAPYGLSVGLTQQAQPLITVMLHRGVNAINPSVTLMDTVKYWAPLLFALSLIPIFLIGKELGGDVGGYAAAFFGAVLTSSIYWMKVGAYDREPIQLILGAWTIYLTIKLFKAPRSEIPKFALLAGLVYGLFGLAWSGALFIAPIVVGGLLFVLLTGFLGRLIRKTTDLSGALFSAIRGHLSLIAGVLGMLAVMTLVLWVIGGQSPML</sequence>
<evidence type="ECO:0000256" key="12">
    <source>
        <dbReference type="ARBA" id="ARBA00023136"/>
    </source>
</evidence>
<dbReference type="UniPathway" id="UPA00378"/>
<accession>X1NRF4</accession>
<keyword evidence="10" id="KW-0460">Magnesium</keyword>
<organism evidence="16">
    <name type="scientific">marine sediment metagenome</name>
    <dbReference type="NCBI Taxonomy" id="412755"/>
    <lineage>
        <taxon>unclassified sequences</taxon>
        <taxon>metagenomes</taxon>
        <taxon>ecological metagenomes</taxon>
    </lineage>
</organism>
<keyword evidence="11 14" id="KW-1133">Transmembrane helix</keyword>
<keyword evidence="9" id="KW-0479">Metal-binding</keyword>
<dbReference type="InterPro" id="IPR048307">
    <property type="entry name" value="STT3_N"/>
</dbReference>
<dbReference type="PANTHER" id="PTHR13872:SF1">
    <property type="entry name" value="DOLICHYL-DIPHOSPHOOLIGOSACCHARIDE--PROTEIN GLYCOSYLTRANSFERASE SUBUNIT STT3B"/>
    <property type="match status" value="1"/>
</dbReference>
<reference evidence="16" key="1">
    <citation type="journal article" date="2014" name="Front. Microbiol.">
        <title>High frequency of phylogenetically diverse reductive dehalogenase-homologous genes in deep subseafloor sedimentary metagenomes.</title>
        <authorList>
            <person name="Kawai M."/>
            <person name="Futagami T."/>
            <person name="Toyoda A."/>
            <person name="Takaki Y."/>
            <person name="Nishi S."/>
            <person name="Hori S."/>
            <person name="Arai W."/>
            <person name="Tsubouchi T."/>
            <person name="Morono Y."/>
            <person name="Uchiyama I."/>
            <person name="Ito T."/>
            <person name="Fujiyama A."/>
            <person name="Inagaki F."/>
            <person name="Takami H."/>
        </authorList>
    </citation>
    <scope>NUCLEOTIDE SEQUENCE</scope>
    <source>
        <strain evidence="16">Expedition CK06-06</strain>
    </source>
</reference>
<feature type="transmembrane region" description="Helical" evidence="14">
    <location>
        <begin position="96"/>
        <end position="113"/>
    </location>
</feature>
<protein>
    <recommendedName>
        <fullName evidence="15">Oligosaccharyl transferase STT3 N-terminal domain-containing protein</fullName>
    </recommendedName>
</protein>
<evidence type="ECO:0000256" key="8">
    <source>
        <dbReference type="ARBA" id="ARBA00022692"/>
    </source>
</evidence>
<evidence type="ECO:0000256" key="6">
    <source>
        <dbReference type="ARBA" id="ARBA00022676"/>
    </source>
</evidence>
<dbReference type="AlphaFoldDB" id="X1NRF4"/>
<dbReference type="PANTHER" id="PTHR13872">
    <property type="entry name" value="DOLICHYL-DIPHOSPHOOLIGOSACCHARIDE--PROTEIN GLYCOSYLTRANSFERASE SUBUNIT"/>
    <property type="match status" value="1"/>
</dbReference>
<keyword evidence="12 14" id="KW-0472">Membrane</keyword>
<comment type="cofactor">
    <cofactor evidence="1">
        <name>Mn(2+)</name>
        <dbReference type="ChEBI" id="CHEBI:29035"/>
    </cofactor>
</comment>
<comment type="cofactor">
    <cofactor evidence="2">
        <name>Mg(2+)</name>
        <dbReference type="ChEBI" id="CHEBI:18420"/>
    </cofactor>
</comment>
<evidence type="ECO:0000256" key="5">
    <source>
        <dbReference type="ARBA" id="ARBA00010810"/>
    </source>
</evidence>
<evidence type="ECO:0000256" key="14">
    <source>
        <dbReference type="SAM" id="Phobius"/>
    </source>
</evidence>
<feature type="non-terminal residue" evidence="16">
    <location>
        <position position="262"/>
    </location>
</feature>
<dbReference type="GO" id="GO:0004576">
    <property type="term" value="F:oligosaccharyl transferase activity"/>
    <property type="evidence" value="ECO:0007669"/>
    <property type="project" value="InterPro"/>
</dbReference>
<feature type="transmembrane region" description="Helical" evidence="14">
    <location>
        <begin position="120"/>
        <end position="137"/>
    </location>
</feature>
<evidence type="ECO:0000313" key="16">
    <source>
        <dbReference type="EMBL" id="GAI21239.1"/>
    </source>
</evidence>
<evidence type="ECO:0000256" key="10">
    <source>
        <dbReference type="ARBA" id="ARBA00022842"/>
    </source>
</evidence>
<dbReference type="GO" id="GO:0046872">
    <property type="term" value="F:metal ion binding"/>
    <property type="evidence" value="ECO:0007669"/>
    <property type="project" value="UniProtKB-KW"/>
</dbReference>
<evidence type="ECO:0000256" key="1">
    <source>
        <dbReference type="ARBA" id="ARBA00001936"/>
    </source>
</evidence>
<evidence type="ECO:0000256" key="3">
    <source>
        <dbReference type="ARBA" id="ARBA00004127"/>
    </source>
</evidence>
<evidence type="ECO:0000256" key="13">
    <source>
        <dbReference type="ARBA" id="ARBA00023211"/>
    </source>
</evidence>
<comment type="similarity">
    <text evidence="5">Belongs to the STT3 family.</text>
</comment>
<dbReference type="EMBL" id="BARV01015942">
    <property type="protein sequence ID" value="GAI21239.1"/>
    <property type="molecule type" value="Genomic_DNA"/>
</dbReference>
<keyword evidence="7" id="KW-0808">Transferase</keyword>
<feature type="transmembrane region" description="Helical" evidence="14">
    <location>
        <begin position="235"/>
        <end position="256"/>
    </location>
</feature>
<proteinExistence type="inferred from homology"/>